<keyword evidence="2" id="KW-1185">Reference proteome</keyword>
<keyword evidence="1" id="KW-0282">Flagellum</keyword>
<evidence type="ECO:0000313" key="2">
    <source>
        <dbReference type="Proteomes" id="UP001058074"/>
    </source>
</evidence>
<proteinExistence type="predicted"/>
<keyword evidence="1" id="KW-0966">Cell projection</keyword>
<accession>A0ACB5R8Z9</accession>
<gene>
    <name evidence="1" type="ORF">rsdtw13_07690</name>
</gene>
<name>A0ACB5R8Z9_9CLOT</name>
<sequence length="255" mass="28543">MFRVLWNGKSAMNANQEKLDAISNNLANATTDGYKRIDVSFKDLMTETLDRKGYPTDGNKAYTGTGVRAVDWVRYDEQGPLNETKNDSNFALDGKGYFMVRTQDGTYAYERQGNFEIDRDGKIVDSSGNVLQMKYENGYNEKNVRLYSGTFTVDTAGNVFSKADGNYTKVAEIPVYNAMGSKAFVSKGDNLYVPNTGTNVYREKNVDIVQGYVEGSNVDMGQEFTDMIMTQRAFQLGSKAISTADEMWGMINQIR</sequence>
<reference evidence="1" key="1">
    <citation type="journal article" date="2025" name="Int. J. Syst. Evol. Microbiol.">
        <title>Inconstantimicrobium mannanitabidum sp. nov., a novel member of the family Clostridiaceae isolated from anoxic soil under the treatment of reductive soil disinfestation.</title>
        <authorList>
            <person name="Ueki A."/>
            <person name="Tonouchi A."/>
            <person name="Honma S."/>
            <person name="Kaku N."/>
            <person name="Ueki K."/>
        </authorList>
    </citation>
    <scope>NUCLEOTIDE SEQUENCE</scope>
    <source>
        <strain evidence="1">TW13</strain>
    </source>
</reference>
<evidence type="ECO:0000313" key="1">
    <source>
        <dbReference type="EMBL" id="GKX65511.1"/>
    </source>
</evidence>
<keyword evidence="1" id="KW-0969">Cilium</keyword>
<protein>
    <submittedName>
        <fullName evidence="1">Flagellar basal body protein</fullName>
    </submittedName>
</protein>
<dbReference type="EMBL" id="BROD01000001">
    <property type="protein sequence ID" value="GKX65511.1"/>
    <property type="molecule type" value="Genomic_DNA"/>
</dbReference>
<dbReference type="Proteomes" id="UP001058074">
    <property type="component" value="Unassembled WGS sequence"/>
</dbReference>
<organism evidence="1 2">
    <name type="scientific">Inconstantimicrobium mannanitabidum</name>
    <dbReference type="NCBI Taxonomy" id="1604901"/>
    <lineage>
        <taxon>Bacteria</taxon>
        <taxon>Bacillati</taxon>
        <taxon>Bacillota</taxon>
        <taxon>Clostridia</taxon>
        <taxon>Eubacteriales</taxon>
        <taxon>Clostridiaceae</taxon>
        <taxon>Inconstantimicrobium</taxon>
    </lineage>
</organism>
<comment type="caution">
    <text evidence="1">The sequence shown here is derived from an EMBL/GenBank/DDBJ whole genome shotgun (WGS) entry which is preliminary data.</text>
</comment>